<feature type="region of interest" description="Disordered" evidence="1">
    <location>
        <begin position="70"/>
        <end position="93"/>
    </location>
</feature>
<dbReference type="Proteomes" id="UP000585638">
    <property type="component" value="Unassembled WGS sequence"/>
</dbReference>
<evidence type="ECO:0000256" key="2">
    <source>
        <dbReference type="SAM" id="Phobius"/>
    </source>
</evidence>
<reference evidence="4 5" key="1">
    <citation type="submission" date="2020-08" db="EMBL/GenBank/DDBJ databases">
        <title>Sequencing the genomes of 1000 actinobacteria strains.</title>
        <authorList>
            <person name="Klenk H.-P."/>
        </authorList>
    </citation>
    <scope>NUCLEOTIDE SEQUENCE [LARGE SCALE GENOMIC DNA]</scope>
    <source>
        <strain evidence="4 5">DSM 43851</strain>
    </source>
</reference>
<evidence type="ECO:0000313" key="4">
    <source>
        <dbReference type="EMBL" id="MBB5893269.1"/>
    </source>
</evidence>
<keyword evidence="2" id="KW-0812">Transmembrane</keyword>
<evidence type="ECO:0000259" key="3">
    <source>
        <dbReference type="Pfam" id="PF08044"/>
    </source>
</evidence>
<accession>A0A7W9KK01</accession>
<feature type="domain" description="DUF1707" evidence="3">
    <location>
        <begin position="11"/>
        <end position="62"/>
    </location>
</feature>
<evidence type="ECO:0000256" key="1">
    <source>
        <dbReference type="SAM" id="MobiDB-lite"/>
    </source>
</evidence>
<keyword evidence="2" id="KW-0472">Membrane</keyword>
<dbReference type="EMBL" id="JACHIR010000001">
    <property type="protein sequence ID" value="MBB5893269.1"/>
    <property type="molecule type" value="Genomic_DNA"/>
</dbReference>
<dbReference type="PANTHER" id="PTHR40763">
    <property type="entry name" value="MEMBRANE PROTEIN-RELATED"/>
    <property type="match status" value="1"/>
</dbReference>
<dbReference type="Pfam" id="PF08044">
    <property type="entry name" value="DUF1707"/>
    <property type="match status" value="1"/>
</dbReference>
<protein>
    <recommendedName>
        <fullName evidence="3">DUF1707 domain-containing protein</fullName>
    </recommendedName>
</protein>
<comment type="caution">
    <text evidence="4">The sequence shown here is derived from an EMBL/GenBank/DDBJ whole genome shotgun (WGS) entry which is preliminary data.</text>
</comment>
<sequence>MEQPVPPDARRVSDADRGLVAGQLKKAHAEGRLDLDEFDERTRKVWAARTFGDLAEVTADLPDVRQPVPWSRSELAQEPTPASRPTAEVARRPQGRGATVMRVATGAWFAASLVNFVIWAIVVFTEGMVYPWWIWVAGPWGALLVAGYILGIGRDNRA</sequence>
<organism evidence="4 5">
    <name type="scientific">Kutzneria kofuensis</name>
    <dbReference type="NCBI Taxonomy" id="103725"/>
    <lineage>
        <taxon>Bacteria</taxon>
        <taxon>Bacillati</taxon>
        <taxon>Actinomycetota</taxon>
        <taxon>Actinomycetes</taxon>
        <taxon>Pseudonocardiales</taxon>
        <taxon>Pseudonocardiaceae</taxon>
        <taxon>Kutzneria</taxon>
    </lineage>
</organism>
<dbReference type="RefSeq" id="WP_184864468.1">
    <property type="nucleotide sequence ID" value="NZ_JACHIR010000001.1"/>
</dbReference>
<gene>
    <name evidence="4" type="ORF">BJ998_004465</name>
</gene>
<evidence type="ECO:0000313" key="5">
    <source>
        <dbReference type="Proteomes" id="UP000585638"/>
    </source>
</evidence>
<keyword evidence="2" id="KW-1133">Transmembrane helix</keyword>
<dbReference type="InterPro" id="IPR012551">
    <property type="entry name" value="DUF1707_SHOCT-like"/>
</dbReference>
<dbReference type="AlphaFoldDB" id="A0A7W9KK01"/>
<keyword evidence="5" id="KW-1185">Reference proteome</keyword>
<dbReference type="PANTHER" id="PTHR40763:SF4">
    <property type="entry name" value="DUF1707 DOMAIN-CONTAINING PROTEIN"/>
    <property type="match status" value="1"/>
</dbReference>
<name>A0A7W9KK01_9PSEU</name>
<proteinExistence type="predicted"/>
<feature type="transmembrane region" description="Helical" evidence="2">
    <location>
        <begin position="100"/>
        <end position="124"/>
    </location>
</feature>
<feature type="transmembrane region" description="Helical" evidence="2">
    <location>
        <begin position="130"/>
        <end position="150"/>
    </location>
</feature>